<evidence type="ECO:0000313" key="1">
    <source>
        <dbReference type="EMBL" id="MBB5887310.1"/>
    </source>
</evidence>
<dbReference type="SUPFAM" id="SSF47413">
    <property type="entry name" value="lambda repressor-like DNA-binding domains"/>
    <property type="match status" value="1"/>
</dbReference>
<dbReference type="EMBL" id="JACHHV010000002">
    <property type="protein sequence ID" value="MBB5887310.1"/>
    <property type="molecule type" value="Genomic_DNA"/>
</dbReference>
<name>A0A841C7U2_9LACT</name>
<dbReference type="Gene3D" id="1.10.260.40">
    <property type="entry name" value="lambda repressor-like DNA-binding domains"/>
    <property type="match status" value="1"/>
</dbReference>
<dbReference type="InterPro" id="IPR001387">
    <property type="entry name" value="Cro/C1-type_HTH"/>
</dbReference>
<protein>
    <submittedName>
        <fullName evidence="1">Transcriptional regulator with XRE-family HTH domain</fullName>
    </submittedName>
</protein>
<gene>
    <name evidence="1" type="ORF">HNQ37_000180</name>
</gene>
<dbReference type="Proteomes" id="UP000562464">
    <property type="component" value="Unassembled WGS sequence"/>
</dbReference>
<evidence type="ECO:0000313" key="2">
    <source>
        <dbReference type="Proteomes" id="UP000562464"/>
    </source>
</evidence>
<comment type="caution">
    <text evidence="1">The sequence shown here is derived from an EMBL/GenBank/DDBJ whole genome shotgun (WGS) entry which is preliminary data.</text>
</comment>
<keyword evidence="2" id="KW-1185">Reference proteome</keyword>
<dbReference type="InterPro" id="IPR010982">
    <property type="entry name" value="Lambda_DNA-bd_dom_sf"/>
</dbReference>
<sequence>MSNETDPNIYLKKSIMNTNEENLKQISNNGLAGRIRQIREELQLTLEEFGRCVSPPATKSIIWNWENKFVTPNKKRLESIAMLGCTSVQYLLTGKNDLSKEIWFLQETDSLAGKAMVLYKEAYDEFNKSFINTLEVIGLISERSKDESEISDHEIYTLQDNLTLYKQINHNIFQIICPRKEHNRSVLLAYAEELRNNIEELIKANDSPVL</sequence>
<dbReference type="GO" id="GO:0003677">
    <property type="term" value="F:DNA binding"/>
    <property type="evidence" value="ECO:0007669"/>
    <property type="project" value="InterPro"/>
</dbReference>
<accession>A0A841C7U2</accession>
<organism evidence="1 2">
    <name type="scientific">Lactovum miscens</name>
    <dbReference type="NCBI Taxonomy" id="190387"/>
    <lineage>
        <taxon>Bacteria</taxon>
        <taxon>Bacillati</taxon>
        <taxon>Bacillota</taxon>
        <taxon>Bacilli</taxon>
        <taxon>Lactobacillales</taxon>
        <taxon>Streptococcaceae</taxon>
        <taxon>Lactovum</taxon>
    </lineage>
</organism>
<dbReference type="AlphaFoldDB" id="A0A841C7U2"/>
<proteinExistence type="predicted"/>
<reference evidence="1 2" key="1">
    <citation type="submission" date="2020-08" db="EMBL/GenBank/DDBJ databases">
        <title>Genomic Encyclopedia of Type Strains, Phase IV (KMG-IV): sequencing the most valuable type-strain genomes for metagenomic binning, comparative biology and taxonomic classification.</title>
        <authorList>
            <person name="Goeker M."/>
        </authorList>
    </citation>
    <scope>NUCLEOTIDE SEQUENCE [LARGE SCALE GENOMIC DNA]</scope>
    <source>
        <strain evidence="1 2">DSM 14925</strain>
    </source>
</reference>
<dbReference type="CDD" id="cd00093">
    <property type="entry name" value="HTH_XRE"/>
    <property type="match status" value="1"/>
</dbReference>